<dbReference type="PANTHER" id="PTHR38731">
    <property type="entry name" value="LIPL45-RELATED LIPOPROTEIN-RELATED"/>
    <property type="match status" value="1"/>
</dbReference>
<dbReference type="InterPro" id="IPR006860">
    <property type="entry name" value="FecR"/>
</dbReference>
<dbReference type="EMBL" id="JBHSMH010000049">
    <property type="protein sequence ID" value="MFC5470026.1"/>
    <property type="molecule type" value="Genomic_DNA"/>
</dbReference>
<name>A0ABW0LZQ6_9BACL</name>
<proteinExistence type="predicted"/>
<dbReference type="RefSeq" id="WP_209749382.1">
    <property type="nucleotide sequence ID" value="NZ_JBHSMH010000049.1"/>
</dbReference>
<gene>
    <name evidence="4" type="ORF">ACFPPD_15020</name>
</gene>
<feature type="region of interest" description="Disordered" evidence="1">
    <location>
        <begin position="392"/>
        <end position="426"/>
    </location>
</feature>
<dbReference type="PANTHER" id="PTHR38731:SF1">
    <property type="entry name" value="FECR PROTEIN DOMAIN-CONTAINING PROTEIN"/>
    <property type="match status" value="1"/>
</dbReference>
<organism evidence="4 5">
    <name type="scientific">Cohnella suwonensis</name>
    <dbReference type="NCBI Taxonomy" id="696072"/>
    <lineage>
        <taxon>Bacteria</taxon>
        <taxon>Bacillati</taxon>
        <taxon>Bacillota</taxon>
        <taxon>Bacilli</taxon>
        <taxon>Bacillales</taxon>
        <taxon>Paenibacillaceae</taxon>
        <taxon>Cohnella</taxon>
    </lineage>
</organism>
<sequence>MKKSIMYLLSFLVLIIPLFGSVGNNASAASSRVAVIKEMKGIVKVKKAGGSKEFTAFAKMSLSEGDILTVGTNGSAVLAFANGTSEDDRMTVSANSTLTFSKLSNSKGTTTKVSLYNGKAWVDVKSISSKDDEFTLETPTAIMGVRGTHLLVTVDPVSGATHLTVAAGVVNTKTSDPSHPDEKDVYPTQNALITKDEQEQSEVTIAAADVELLMKQSDGNIAGAILKAAGEIRLENDRKMDQYLDELAPPNNEPEKDRVKTNVESILGAIAEQALNSGLITQTRLNEILAEVKSQSGADIDLNKKTITLSDEEKRAQEEQRKKDEESSRRALEQKEKEEQERQQQLADQLEKARKEKEEKNKQALQDQNKKSLEQYEQQLSEADKKRFQEDAAKISQQPQTGGSGSATSSATPSETSTSSSDPSQTNAALATLTVKRDIGDGYWSDVPISFESGTLEYVVPFESTYTKIQAQPSAVGASIESIKLGGVAIAPEDGGYYFYNSGNNVVTVTVLAPDHVTKKTYTLKFYRPAYVSGITSLTNDKNILWQYRGFYQYGQTDTPVNAMKLSLAFEPDVGYAEITYEDKDGISQTIKSNAENEINLVNLKLNAYLTFQLKLFDTSVEPMSIRQDELRLMNGVPNFDVDHPIDLAIATASSPPIEYAEETENDHYVAQVDNWRDQARVLDEYTASYSDVLYSDKLPVVPLFVFDEQQSKLIDMSNMYEDHMQLKVGNNEFTVYVTDPSGRYFHSYSLSIFRKTAPFPLSDWSLKNGLDVYYFTPVEGVGSRHYADVPSGVSNVNFNMKWIQGLEESILSYALKNSVGTEIKSGVSGASGIGELNQALALNTGMNKFTLVLNLPNNETYEYQLCITRGDPPPISLGTIELLQSSTAIAVVSSGDDTFTATVNDNTNMLNNFTLRFPDLDDNDVFVYAPGYVTPMEGGYYSFNNLNPGIKEIEVIVYDLTNREYKEFTILIKYNVSNADLGSLLLEKYSSSWTSIDYGYISSDTSYDFGLGEAYFNTRLSAVPAVSGATVKVKVDDGSYSTVSMPYVFDASTVYTKVQVEVTAIDGITKKTYELILRRPIPDGLAEWFSKDALQIPVKWTLYGTSGSTGLYEVYPSANGTLDMTFQFTTGTPSTRQVVITLLSGVISDKYHVTSGTSTTTKWASDNAGMIQINGIPTGSSYYKLQVFDTSGGSPVQIGSDHYLAIFNTTI</sequence>
<feature type="domain" description="Cadherin-like beta-sandwich-like" evidence="3">
    <location>
        <begin position="449"/>
        <end position="528"/>
    </location>
</feature>
<accession>A0ABW0LZQ6</accession>
<dbReference type="Pfam" id="PF04773">
    <property type="entry name" value="FecR"/>
    <property type="match status" value="1"/>
</dbReference>
<feature type="compositionally biased region" description="Low complexity" evidence="1">
    <location>
        <begin position="396"/>
        <end position="426"/>
    </location>
</feature>
<keyword evidence="5" id="KW-1185">Reference proteome</keyword>
<evidence type="ECO:0000259" key="3">
    <source>
        <dbReference type="Pfam" id="PF12733"/>
    </source>
</evidence>
<feature type="region of interest" description="Disordered" evidence="1">
    <location>
        <begin position="311"/>
        <end position="371"/>
    </location>
</feature>
<dbReference type="InterPro" id="IPR025883">
    <property type="entry name" value="Cadherin-like_domain"/>
</dbReference>
<feature type="domain" description="FecR protein" evidence="2">
    <location>
        <begin position="68"/>
        <end position="170"/>
    </location>
</feature>
<evidence type="ECO:0000256" key="1">
    <source>
        <dbReference type="SAM" id="MobiDB-lite"/>
    </source>
</evidence>
<dbReference type="Pfam" id="PF12733">
    <property type="entry name" value="Cadherin-like"/>
    <property type="match status" value="1"/>
</dbReference>
<dbReference type="Gene3D" id="2.60.120.1440">
    <property type="match status" value="1"/>
</dbReference>
<dbReference type="Proteomes" id="UP001596105">
    <property type="component" value="Unassembled WGS sequence"/>
</dbReference>
<evidence type="ECO:0000313" key="5">
    <source>
        <dbReference type="Proteomes" id="UP001596105"/>
    </source>
</evidence>
<feature type="compositionally biased region" description="Basic and acidic residues" evidence="1">
    <location>
        <begin position="349"/>
        <end position="371"/>
    </location>
</feature>
<feature type="compositionally biased region" description="Basic and acidic residues" evidence="1">
    <location>
        <begin position="311"/>
        <end position="342"/>
    </location>
</feature>
<evidence type="ECO:0000313" key="4">
    <source>
        <dbReference type="EMBL" id="MFC5470026.1"/>
    </source>
</evidence>
<comment type="caution">
    <text evidence="4">The sequence shown here is derived from an EMBL/GenBank/DDBJ whole genome shotgun (WGS) entry which is preliminary data.</text>
</comment>
<reference evidence="5" key="1">
    <citation type="journal article" date="2019" name="Int. J. Syst. Evol. Microbiol.">
        <title>The Global Catalogue of Microorganisms (GCM) 10K type strain sequencing project: providing services to taxonomists for standard genome sequencing and annotation.</title>
        <authorList>
            <consortium name="The Broad Institute Genomics Platform"/>
            <consortium name="The Broad Institute Genome Sequencing Center for Infectious Disease"/>
            <person name="Wu L."/>
            <person name="Ma J."/>
        </authorList>
    </citation>
    <scope>NUCLEOTIDE SEQUENCE [LARGE SCALE GENOMIC DNA]</scope>
    <source>
        <strain evidence="5">CCUG 57113</strain>
    </source>
</reference>
<evidence type="ECO:0000259" key="2">
    <source>
        <dbReference type="Pfam" id="PF04773"/>
    </source>
</evidence>
<protein>
    <submittedName>
        <fullName evidence="4">Cadherin-like beta sandwich domain-containing protein</fullName>
    </submittedName>
</protein>